<name>A0ABV7YWN2_9BACT</name>
<evidence type="ECO:0008006" key="3">
    <source>
        <dbReference type="Google" id="ProtNLM"/>
    </source>
</evidence>
<proteinExistence type="predicted"/>
<reference evidence="2" key="1">
    <citation type="journal article" date="2019" name="Int. J. Syst. Evol. Microbiol.">
        <title>The Global Catalogue of Microorganisms (GCM) 10K type strain sequencing project: providing services to taxonomists for standard genome sequencing and annotation.</title>
        <authorList>
            <consortium name="The Broad Institute Genomics Platform"/>
            <consortium name="The Broad Institute Genome Sequencing Center for Infectious Disease"/>
            <person name="Wu L."/>
            <person name="Ma J."/>
        </authorList>
    </citation>
    <scope>NUCLEOTIDE SEQUENCE [LARGE SCALE GENOMIC DNA]</scope>
    <source>
        <strain evidence="2">CECT 7956</strain>
    </source>
</reference>
<evidence type="ECO:0000313" key="1">
    <source>
        <dbReference type="EMBL" id="MFC3811698.1"/>
    </source>
</evidence>
<organism evidence="1 2">
    <name type="scientific">Lacihabitans lacunae</name>
    <dbReference type="NCBI Taxonomy" id="1028214"/>
    <lineage>
        <taxon>Bacteria</taxon>
        <taxon>Pseudomonadati</taxon>
        <taxon>Bacteroidota</taxon>
        <taxon>Cytophagia</taxon>
        <taxon>Cytophagales</taxon>
        <taxon>Leadbetterellaceae</taxon>
        <taxon>Lacihabitans</taxon>
    </lineage>
</organism>
<protein>
    <recommendedName>
        <fullName evidence="3">Outer membrane protein beta-barrel domain-containing protein</fullName>
    </recommendedName>
</protein>
<keyword evidence="2" id="KW-1185">Reference proteome</keyword>
<dbReference type="RefSeq" id="WP_379838537.1">
    <property type="nucleotide sequence ID" value="NZ_JBHRYQ010000001.1"/>
</dbReference>
<sequence>MKKIFLIIYFLLFVFCLKAQMSQRRIGMGIDYLSLDLPDDMVFSPNINYQKQFNKRLFISTKMGYVNYSGKDSFSQSIPENRKRIMLDIRPSFAVLKYKSNYFKIGAGPSFWYRDDDLVKQIRFSLDSPNQIIEYKKIMTKEVNVGLSLYSEIDIAIIKKISIVGSFGFSTFKKVGSNSILGITTLYNFK</sequence>
<accession>A0ABV7YWN2</accession>
<comment type="caution">
    <text evidence="1">The sequence shown here is derived from an EMBL/GenBank/DDBJ whole genome shotgun (WGS) entry which is preliminary data.</text>
</comment>
<dbReference type="Proteomes" id="UP001595616">
    <property type="component" value="Unassembled WGS sequence"/>
</dbReference>
<gene>
    <name evidence="1" type="ORF">ACFOOI_13630</name>
</gene>
<evidence type="ECO:0000313" key="2">
    <source>
        <dbReference type="Proteomes" id="UP001595616"/>
    </source>
</evidence>
<dbReference type="EMBL" id="JBHRYQ010000001">
    <property type="protein sequence ID" value="MFC3811698.1"/>
    <property type="molecule type" value="Genomic_DNA"/>
</dbReference>